<evidence type="ECO:0000256" key="1">
    <source>
        <dbReference type="SAM" id="Coils"/>
    </source>
</evidence>
<sequence length="681" mass="78334">MTIKSFIEPNIEYSENKAIDIDDIMYSTSIYEYTLFDTEVEIALGKGKQDTKGHNIISYSIYLIYNEELKARIGVFEAKSDNMIEIVDEKGSVDLSLGNVYMPYLTGRNLLHSGSKGNIIIFLKQDEFNNLINMPTTTVKDENDDGEEADVSKEDDQDVTEIHIKTPQEMKEKLLEEVWYVDDPESKKPRILSETKEESVNEKELFKRSSSHNWIQSYMKNTKYGVVDNEGSGDCFFAVVRDGLKDVGKLTTVEKLREIVSEEVSEDSFQQYRSLYLAFSGELQGIEKEMNELKSNTKKIQKNEIKHTRTSEDAKIIKSQLQSMIDKHNGLIENKRVVKENLSEFSYMENLDTLEKFKEFIKTSSYWADDNAISVLEHKLKIKMIILSKEAFEEKAEDSVIQCGQTSGSDDEQANPDHYIMTSYTGKHYTLITYKDKGALSFEEIPYGIKALVINKCLERAAGSYMLIPDFKNMREEMEIDIEDSDNEIDVFENDLYEKGEQIMIHATSFGKPAPGSGQKETTSDVAKYNTLMSLAKTNKDWRRALDDDYIHSIVVDGKKWSSVRHFILGSQFKKKNEDLYNEFSLDGNENSKVALQIDQAVKFSNEHRKKIDSDFKSITSTRKEEAREKAIHRKFGESAMMKNLLVSTYPAKIIKFRRGKEPIDDILLMKTRKMFSMSKN</sequence>
<dbReference type="Gene3D" id="1.10.357.40">
    <property type="entry name" value="YbiA-like"/>
    <property type="match status" value="1"/>
</dbReference>
<evidence type="ECO:0000313" key="2">
    <source>
        <dbReference type="EMBL" id="QHT94286.1"/>
    </source>
</evidence>
<protein>
    <recommendedName>
        <fullName evidence="3">OTU domain-containing protein</fullName>
    </recommendedName>
</protein>
<evidence type="ECO:0008006" key="3">
    <source>
        <dbReference type="Google" id="ProtNLM"/>
    </source>
</evidence>
<dbReference type="Gene3D" id="3.90.70.80">
    <property type="match status" value="1"/>
</dbReference>
<accession>A0A6C0IPB9</accession>
<keyword evidence="1" id="KW-0175">Coiled coil</keyword>
<feature type="coiled-coil region" evidence="1">
    <location>
        <begin position="276"/>
        <end position="303"/>
    </location>
</feature>
<organism evidence="2">
    <name type="scientific">viral metagenome</name>
    <dbReference type="NCBI Taxonomy" id="1070528"/>
    <lineage>
        <taxon>unclassified sequences</taxon>
        <taxon>metagenomes</taxon>
        <taxon>organismal metagenomes</taxon>
    </lineage>
</organism>
<dbReference type="AlphaFoldDB" id="A0A6C0IPB9"/>
<proteinExistence type="predicted"/>
<reference evidence="2" key="1">
    <citation type="journal article" date="2020" name="Nature">
        <title>Giant virus diversity and host interactions through global metagenomics.</title>
        <authorList>
            <person name="Schulz F."/>
            <person name="Roux S."/>
            <person name="Paez-Espino D."/>
            <person name="Jungbluth S."/>
            <person name="Walsh D.A."/>
            <person name="Denef V.J."/>
            <person name="McMahon K.D."/>
            <person name="Konstantinidis K.T."/>
            <person name="Eloe-Fadrosh E.A."/>
            <person name="Kyrpides N.C."/>
            <person name="Woyke T."/>
        </authorList>
    </citation>
    <scope>NUCLEOTIDE SEQUENCE</scope>
    <source>
        <strain evidence="2">GVMAG-M-3300024258-28</strain>
    </source>
</reference>
<name>A0A6C0IPB9_9ZZZZ</name>
<dbReference type="InterPro" id="IPR037238">
    <property type="entry name" value="YbiA-like_sf"/>
</dbReference>
<dbReference type="EMBL" id="MN740218">
    <property type="protein sequence ID" value="QHT94286.1"/>
    <property type="molecule type" value="Genomic_DNA"/>
</dbReference>